<dbReference type="EMBL" id="JACVHL010000002">
    <property type="protein sequence ID" value="MCC3803857.1"/>
    <property type="molecule type" value="Genomic_DNA"/>
</dbReference>
<accession>A0A9Q3U9P3</accession>
<proteinExistence type="predicted"/>
<name>A0A9Q3U9P3_VIBPH</name>
<comment type="caution">
    <text evidence="1">The sequence shown here is derived from an EMBL/GenBank/DDBJ whole genome shotgun (WGS) entry which is preliminary data.</text>
</comment>
<dbReference type="Proteomes" id="UP000726777">
    <property type="component" value="Unassembled WGS sequence"/>
</dbReference>
<protein>
    <submittedName>
        <fullName evidence="1">Uncharacterized protein</fullName>
    </submittedName>
</protein>
<gene>
    <name evidence="1" type="ORF">IB292_02285</name>
</gene>
<reference evidence="1" key="1">
    <citation type="submission" date="2020-09" db="EMBL/GenBank/DDBJ databases">
        <title>Genome sequence of Vibrio parahaemolyticus isolates.</title>
        <authorList>
            <person name="Hammerl J.A."/>
            <person name="Strauch E."/>
        </authorList>
    </citation>
    <scope>NUCLEOTIDE SEQUENCE</scope>
    <source>
        <strain evidence="1">17-VB00146</strain>
    </source>
</reference>
<evidence type="ECO:0000313" key="2">
    <source>
        <dbReference type="Proteomes" id="UP000726777"/>
    </source>
</evidence>
<sequence length="265" mass="30810">MRNSTNLTDLNTYLTTQVQDINTALSPYRGYESSTDELIDNLKQFIPTTILAKLSYDDPKSESLMLEPPMWRDLVWDFKLKIRNSVALSEISVLPFHGIKEDRAKGTSIVSVCYVDDTFTSVEATERFRDGSVITTYFSNLHSAATQTFERGYRKCTEMDKYGKLESEYEEVCPHTITSYEFRGDAIRIPSECNLEMFWKMLFRELSIEKRQSEMPAIEAQRQFVAQVQSRLFKHGIYSYQDVVMPVRHWLFIFSQLTSTEAEDI</sequence>
<organism evidence="1 2">
    <name type="scientific">Vibrio parahaemolyticus</name>
    <dbReference type="NCBI Taxonomy" id="670"/>
    <lineage>
        <taxon>Bacteria</taxon>
        <taxon>Pseudomonadati</taxon>
        <taxon>Pseudomonadota</taxon>
        <taxon>Gammaproteobacteria</taxon>
        <taxon>Vibrionales</taxon>
        <taxon>Vibrionaceae</taxon>
        <taxon>Vibrio</taxon>
    </lineage>
</organism>
<dbReference type="AlphaFoldDB" id="A0A9Q3U9P3"/>
<dbReference type="RefSeq" id="WP_228085531.1">
    <property type="nucleotide sequence ID" value="NZ_JACVHL010000002.1"/>
</dbReference>
<evidence type="ECO:0000313" key="1">
    <source>
        <dbReference type="EMBL" id="MCC3803857.1"/>
    </source>
</evidence>